<dbReference type="AlphaFoldDB" id="A0A972SHV8"/>
<reference evidence="2 3" key="1">
    <citation type="submission" date="2019-11" db="EMBL/GenBank/DDBJ databases">
        <title>Metabolism of dissolved organic matter in forest soils.</title>
        <authorList>
            <person name="Cyle K.T."/>
            <person name="Wilhelm R.C."/>
            <person name="Martinez C.E."/>
        </authorList>
    </citation>
    <scope>NUCLEOTIDE SEQUENCE [LARGE SCALE GENOMIC DNA]</scope>
    <source>
        <strain evidence="2 3">5N</strain>
    </source>
</reference>
<keyword evidence="3" id="KW-1185">Reference proteome</keyword>
<proteinExistence type="predicted"/>
<feature type="compositionally biased region" description="Polar residues" evidence="1">
    <location>
        <begin position="336"/>
        <end position="349"/>
    </location>
</feature>
<evidence type="ECO:0000256" key="1">
    <source>
        <dbReference type="SAM" id="MobiDB-lite"/>
    </source>
</evidence>
<feature type="region of interest" description="Disordered" evidence="1">
    <location>
        <begin position="333"/>
        <end position="371"/>
    </location>
</feature>
<sequence>MPHLFLLAMDDFDQSVSRRLSHSVDGYSNGMKQNLLSVEGRVNQFADAVTRRLEQTTFPDDYFASKLTEPLAQLSQGTNDIATTVRAAAGEMLQSVDSLRIAAAAMRSRSSDVDGMLERVIQLAASQDALLAGSQAQLDTLSVLTGTLRATQDGLGVLNDNVRSQREVLAASAHAFTTQTASLANVVPTFQSLSEGVKTAVAGLETQQKTLASVSTEAAAQAAALGQVTQELQGLTSAIGEVAAAVGQNSHGMLALSQRVADAHVAAEQTHTTTQHTAQRLDAAMHELPGLREAVHAATEHLATLVRELRSYTLNRAAFPTNPSNGQVLAPLTPSGLGQVQHGNGSTHQARAWSPEPAPATYPPVDELPRA</sequence>
<dbReference type="Gene3D" id="1.20.5.300">
    <property type="match status" value="1"/>
</dbReference>
<name>A0A972SHV8_9BURK</name>
<dbReference type="EMBL" id="WOEZ01000090">
    <property type="protein sequence ID" value="NPT56383.1"/>
    <property type="molecule type" value="Genomic_DNA"/>
</dbReference>
<protein>
    <submittedName>
        <fullName evidence="2">Uncharacterized protein</fullName>
    </submittedName>
</protein>
<dbReference type="Proteomes" id="UP000655523">
    <property type="component" value="Unassembled WGS sequence"/>
</dbReference>
<organism evidence="2 3">
    <name type="scientific">Paraburkholderia elongata</name>
    <dbReference type="NCBI Taxonomy" id="2675747"/>
    <lineage>
        <taxon>Bacteria</taxon>
        <taxon>Pseudomonadati</taxon>
        <taxon>Pseudomonadota</taxon>
        <taxon>Betaproteobacteria</taxon>
        <taxon>Burkholderiales</taxon>
        <taxon>Burkholderiaceae</taxon>
        <taxon>Paraburkholderia</taxon>
    </lineage>
</organism>
<comment type="caution">
    <text evidence="2">The sequence shown here is derived from an EMBL/GenBank/DDBJ whole genome shotgun (WGS) entry which is preliminary data.</text>
</comment>
<accession>A0A972SHV8</accession>
<evidence type="ECO:0000313" key="3">
    <source>
        <dbReference type="Proteomes" id="UP000655523"/>
    </source>
</evidence>
<gene>
    <name evidence="2" type="ORF">GNZ13_17745</name>
</gene>
<evidence type="ECO:0000313" key="2">
    <source>
        <dbReference type="EMBL" id="NPT56383.1"/>
    </source>
</evidence>